<evidence type="ECO:0000313" key="2">
    <source>
        <dbReference type="Proteomes" id="UP000682782"/>
    </source>
</evidence>
<gene>
    <name evidence="1" type="ORF">JYE49_04345</name>
</gene>
<organism evidence="1 2">
    <name type="scientific">Aristaeella hokkaidonensis</name>
    <dbReference type="NCBI Taxonomy" id="3046382"/>
    <lineage>
        <taxon>Bacteria</taxon>
        <taxon>Bacillati</taxon>
        <taxon>Bacillota</taxon>
        <taxon>Clostridia</taxon>
        <taxon>Eubacteriales</taxon>
        <taxon>Aristaeellaceae</taxon>
        <taxon>Aristaeella</taxon>
    </lineage>
</organism>
<accession>A0AC61MY86</accession>
<protein>
    <submittedName>
        <fullName evidence="1">TlyA family RNA methyltransferase</fullName>
    </submittedName>
</protein>
<keyword evidence="1" id="KW-0808">Transferase</keyword>
<dbReference type="EMBL" id="CP068393">
    <property type="protein sequence ID" value="QUC67937.1"/>
    <property type="molecule type" value="Genomic_DNA"/>
</dbReference>
<reference evidence="1" key="1">
    <citation type="submission" date="2021-01" db="EMBL/GenBank/DDBJ databases">
        <title>Complete genome sequence of Clostridiales bacterium R-7.</title>
        <authorList>
            <person name="Mahoney-Kurpe S.C."/>
            <person name="Palevich N."/>
            <person name="Koike S."/>
            <person name="Moon C.D."/>
            <person name="Attwood G.T."/>
        </authorList>
    </citation>
    <scope>NUCLEOTIDE SEQUENCE</scope>
    <source>
        <strain evidence="1">R-7</strain>
    </source>
</reference>
<dbReference type="Proteomes" id="UP000682782">
    <property type="component" value="Chromosome"/>
</dbReference>
<keyword evidence="1" id="KW-0489">Methyltransferase</keyword>
<keyword evidence="2" id="KW-1185">Reference proteome</keyword>
<name>A0AC61MY86_9FIRM</name>
<evidence type="ECO:0000313" key="1">
    <source>
        <dbReference type="EMBL" id="QUC67937.1"/>
    </source>
</evidence>
<sequence length="271" mass="30210">MADKIRADIALVQQHLCESRERAQAAIMEGRVFVGERRINKASESIGSQEILSLKSSENEYVSRGALKLEKAVRVFDADLKDRVIMDIGSSTGGFTDVCLRNGARIVYSIDVGYGQLDWKLRNDPRVTVMERTNARFLESGMFSDKPEITVMDVSFISIRLILPAAAEIMGDQGVFYTLIKPQFEAGRENVGKNGVVRDPEIHRSVISNIVAFTEQMGWCTVNLDYSPITGPKGNIEFLAEIRKQDGNRMSITSDKIHAVVNEAHESMIHS</sequence>
<proteinExistence type="predicted"/>